<sequence length="193" mass="19920">MKRILLTGLAGTLLLAGCAKPDLSPVDLPLSGSAPSGPMESAPSLPPPSHHWKGPATKCPVLTGSAAKALGVAGSGSPTDEYWSDPPVTVIACKWGVPDGRGNTVEATIVISERQEATDAGWRAMRAYWKTPIAVGDMGFVTDEGYAVAVRTRYGNAAGTIRLRPAVGDTDLAPLSKAAAEISNDVLDDLVEG</sequence>
<evidence type="ECO:0000256" key="1">
    <source>
        <dbReference type="SAM" id="MobiDB-lite"/>
    </source>
</evidence>
<reference evidence="2 3" key="1">
    <citation type="submission" date="2020-08" db="EMBL/GenBank/DDBJ databases">
        <title>Whole genome shotgun sequence of Actinoplanes ianthinogenes NBRC 13996.</title>
        <authorList>
            <person name="Komaki H."/>
            <person name="Tamura T."/>
        </authorList>
    </citation>
    <scope>NUCLEOTIDE SEQUENCE [LARGE SCALE GENOMIC DNA]</scope>
    <source>
        <strain evidence="2 3">NBRC 13996</strain>
    </source>
</reference>
<evidence type="ECO:0000313" key="2">
    <source>
        <dbReference type="EMBL" id="BCJ47024.1"/>
    </source>
</evidence>
<dbReference type="RefSeq" id="WP_189331441.1">
    <property type="nucleotide sequence ID" value="NZ_AP023356.1"/>
</dbReference>
<proteinExistence type="predicted"/>
<dbReference type="PROSITE" id="PS51257">
    <property type="entry name" value="PROKAR_LIPOPROTEIN"/>
    <property type="match status" value="1"/>
</dbReference>
<name>A0ABN6CR26_9ACTN</name>
<accession>A0ABN6CR26</accession>
<evidence type="ECO:0000313" key="3">
    <source>
        <dbReference type="Proteomes" id="UP000676967"/>
    </source>
</evidence>
<feature type="region of interest" description="Disordered" evidence="1">
    <location>
        <begin position="29"/>
        <end position="56"/>
    </location>
</feature>
<organism evidence="2 3">
    <name type="scientific">Actinoplanes ianthinogenes</name>
    <dbReference type="NCBI Taxonomy" id="122358"/>
    <lineage>
        <taxon>Bacteria</taxon>
        <taxon>Bacillati</taxon>
        <taxon>Actinomycetota</taxon>
        <taxon>Actinomycetes</taxon>
        <taxon>Micromonosporales</taxon>
        <taxon>Micromonosporaceae</taxon>
        <taxon>Actinoplanes</taxon>
    </lineage>
</organism>
<protein>
    <recommendedName>
        <fullName evidence="4">DUF3558 domain-containing protein</fullName>
    </recommendedName>
</protein>
<keyword evidence="3" id="KW-1185">Reference proteome</keyword>
<evidence type="ECO:0008006" key="4">
    <source>
        <dbReference type="Google" id="ProtNLM"/>
    </source>
</evidence>
<dbReference type="Proteomes" id="UP000676967">
    <property type="component" value="Chromosome"/>
</dbReference>
<dbReference type="EMBL" id="AP023356">
    <property type="protein sequence ID" value="BCJ47024.1"/>
    <property type="molecule type" value="Genomic_DNA"/>
</dbReference>
<gene>
    <name evidence="2" type="ORF">Aiant_76810</name>
</gene>